<dbReference type="KEGG" id="haxz:M0R88_16215"/>
<feature type="region of interest" description="Disordered" evidence="1">
    <location>
        <begin position="19"/>
        <end position="38"/>
    </location>
</feature>
<dbReference type="SUPFAM" id="SSF158745">
    <property type="entry name" value="LanC-like"/>
    <property type="match status" value="1"/>
</dbReference>
<dbReference type="InterPro" id="IPR012341">
    <property type="entry name" value="6hp_glycosidase-like_sf"/>
</dbReference>
<dbReference type="CDD" id="cd04792">
    <property type="entry name" value="LanM-like"/>
    <property type="match status" value="1"/>
</dbReference>
<dbReference type="InterPro" id="IPR007822">
    <property type="entry name" value="LANC-like"/>
</dbReference>
<dbReference type="Gene3D" id="1.50.10.10">
    <property type="match status" value="1"/>
</dbReference>
<dbReference type="GO" id="GO:0031179">
    <property type="term" value="P:peptide modification"/>
    <property type="evidence" value="ECO:0007669"/>
    <property type="project" value="InterPro"/>
</dbReference>
<dbReference type="GO" id="GO:0005975">
    <property type="term" value="P:carbohydrate metabolic process"/>
    <property type="evidence" value="ECO:0007669"/>
    <property type="project" value="InterPro"/>
</dbReference>
<reference evidence="3" key="1">
    <citation type="submission" date="2022-04" db="EMBL/GenBank/DDBJ databases">
        <title>Diverse halophilic archaea isolated from saline environments.</title>
        <authorList>
            <person name="Cui H.-L."/>
        </authorList>
    </citation>
    <scope>NUCLEOTIDE SEQUENCE</scope>
    <source>
        <strain evidence="3">XZYJT40</strain>
    </source>
</reference>
<dbReference type="PRINTS" id="PR01950">
    <property type="entry name" value="LANCSUPER"/>
</dbReference>
<dbReference type="GeneID" id="72191432"/>
<dbReference type="InterPro" id="IPR017146">
    <property type="entry name" value="Lanti_2_LanM"/>
</dbReference>
<feature type="region of interest" description="Disordered" evidence="1">
    <location>
        <begin position="644"/>
        <end position="672"/>
    </location>
</feature>
<dbReference type="NCBIfam" id="TIGR03897">
    <property type="entry name" value="lanti_2_LanM"/>
    <property type="match status" value="1"/>
</dbReference>
<proteinExistence type="predicted"/>
<accession>A0A8U0IH51</accession>
<dbReference type="AlphaFoldDB" id="A0A8U0IH51"/>
<protein>
    <submittedName>
        <fullName evidence="3">Type 2 lanthipeptide synthetase LanM family protein</fullName>
    </submittedName>
</protein>
<dbReference type="Pfam" id="PF05147">
    <property type="entry name" value="LANC_like"/>
    <property type="match status" value="1"/>
</dbReference>
<dbReference type="Pfam" id="PF13575">
    <property type="entry name" value="DUF4135"/>
    <property type="match status" value="1"/>
</dbReference>
<feature type="domain" description="Lantibiotic biosynthesis protein dehydration" evidence="2">
    <location>
        <begin position="212"/>
        <end position="595"/>
    </location>
</feature>
<dbReference type="RefSeq" id="WP_248654462.1">
    <property type="nucleotide sequence ID" value="NZ_CP096658.1"/>
</dbReference>
<evidence type="ECO:0000313" key="4">
    <source>
        <dbReference type="Proteomes" id="UP000830434"/>
    </source>
</evidence>
<dbReference type="PRINTS" id="PR01955">
    <property type="entry name" value="LANCFRANKIA"/>
</dbReference>
<name>A0A8U0IH51_9EURY</name>
<keyword evidence="4" id="KW-1185">Reference proteome</keyword>
<dbReference type="InterPro" id="IPR025410">
    <property type="entry name" value="Lant_dehyd"/>
</dbReference>
<gene>
    <name evidence="3" type="ORF">M0R88_16215</name>
</gene>
<evidence type="ECO:0000313" key="3">
    <source>
        <dbReference type="EMBL" id="UPW00045.1"/>
    </source>
</evidence>
<dbReference type="EMBL" id="CP096658">
    <property type="protein sequence ID" value="UPW00045.1"/>
    <property type="molecule type" value="Genomic_DNA"/>
</dbReference>
<dbReference type="SMART" id="SM01260">
    <property type="entry name" value="LANC_like"/>
    <property type="match status" value="1"/>
</dbReference>
<sequence>MTAVFTDEDRRELAGRARTLAERLDGPANVAESSPPIDPERVLDEWRATFPDEEAFRARLARDDLTEAAVREQAAATRWPADEPLPDWVDRLSALVRRVEASTADDRDAGAIPDETPFRELLAAVVSFARERVSVEAVPTETLSSLERQLAGRLESLCVRALYVEFKSFVEYHDPELAATSPDDVAEPPTDYYERFVAAMFDGGFDNLCLEYPVLARQLVSLVDDWRNAVEELCRRVAADRDALRERFDVRGDVTGLEALTEDAHAGGRVPVRVAFEEGAVVYKPRPVGGEIAVYEVLDRLDDHLSTPDFETPSLLARDSYGWMELCEYRDLPDAEAADDYYERAGTLLCLAYVLNFTDCHYENVVAEGDLPTILDGETVFHPHVESEAKPFETEASAAVDRSVLLSVLLPFSVGDPRADRGGRFADKVAGLGSDGEETALPGKSEPTIEAVNTDVMSVEMDPVTVDPNTNTPSAEGSDRPPEEYVEALIRGFEETYETVRDLREASRFLSEIADPELVAGVETRLLYRSTGRYAEVLRSAAARNPLRDGARLTVEFEELAVPFFDGTVESDRLWELYAAERRSLRRLDVPRFASRADERTLLHRGERLDGTVDVTGYEFVRRRLDAMSDEDRRRQTWLIRQAVGEVTTAEGPPPSGSEASGGEAAGEKPQQADRFRRAAIDCFEGAMDARVEVGDDPGWVSIVPESGINLYPADDSLFWGRGGVALTAAALAEMTGRERYREFAAEALAPVVERVFDGSVEFAHGGMQGIGSVVYVLSVAAELLGEDRYREAALAATETVTGERVADADTFDVVDGVAGTLLGLLAYYERYGDAEDGGDGGKGGGEDGGEGGDEVLARAADCGDRLLDARTDVDGYRVWETTGDEVPYTGFAHGSSGIAYALARLAAATDDDRYAEATREALEFESSLYSPSRTNWRQAATRESYQDRWCHGRTGMALARIGIGERLGDDALVADAGDALAATGTGEASNLDNLCCGNFGRVEALLVGARRAGCDDALAGELAARCLARREREGVLSLPAHDSSFANPTLFDGVAGPSYALSRLLNPDALPCVLLLE</sequence>
<organism evidence="3 4">
    <name type="scientific">Halorussus gelatinilyticus</name>
    <dbReference type="NCBI Taxonomy" id="2937524"/>
    <lineage>
        <taxon>Archaea</taxon>
        <taxon>Methanobacteriati</taxon>
        <taxon>Methanobacteriota</taxon>
        <taxon>Stenosarchaea group</taxon>
        <taxon>Halobacteria</taxon>
        <taxon>Halobacteriales</taxon>
        <taxon>Haladaptataceae</taxon>
        <taxon>Halorussus</taxon>
    </lineage>
</organism>
<dbReference type="Proteomes" id="UP000830434">
    <property type="component" value="Chromosome"/>
</dbReference>
<dbReference type="PIRSF" id="PIRSF037228">
    <property type="entry name" value="Lant_mod_RumM"/>
    <property type="match status" value="1"/>
</dbReference>
<evidence type="ECO:0000256" key="1">
    <source>
        <dbReference type="SAM" id="MobiDB-lite"/>
    </source>
</evidence>
<evidence type="ECO:0000259" key="2">
    <source>
        <dbReference type="Pfam" id="PF13575"/>
    </source>
</evidence>